<dbReference type="GO" id="GO:0016787">
    <property type="term" value="F:hydrolase activity"/>
    <property type="evidence" value="ECO:0007669"/>
    <property type="project" value="UniProtKB-KW"/>
</dbReference>
<accession>A0A848KBH2</accession>
<sequence length="353" mass="37794">MKRQRAGVVGGAVSAVALAGLAGAHAVRKVAKRKHGDPFADENFGVIDSDRARTVIADDGVEIAVRECGSPDAAITMVFSHGFSNRMTSFHLQRKLLADRWDDVRMVFYDLRGHGLSGEPPDEHSSIEQLGRDLNSVIAAVAPTGPVVLVGHSMGGMTVLATARQFPELFASRVVGIGLLSTTAAGIARNGLGRNLHNPALDGFRLVVRASPGLVQLGRVTARTVIWPILHAASFRTDVSPSLAKFTYEMIDDTSVVTIVKFLKALELHDETATLPVLEDIPALVLSGDADMVIPFAGAVKIAEALPNSELVRVEGAGHMVHLEFPDVVNDALDRLLDRARVYQSTPKRVRVG</sequence>
<organism evidence="3 4">
    <name type="scientific">Antrihabitans stalactiti</name>
    <dbReference type="NCBI Taxonomy" id="2584121"/>
    <lineage>
        <taxon>Bacteria</taxon>
        <taxon>Bacillati</taxon>
        <taxon>Actinomycetota</taxon>
        <taxon>Actinomycetes</taxon>
        <taxon>Mycobacteriales</taxon>
        <taxon>Nocardiaceae</taxon>
        <taxon>Antrihabitans</taxon>
    </lineage>
</organism>
<dbReference type="AlphaFoldDB" id="A0A848KBH2"/>
<name>A0A848KBH2_9NOCA</name>
<dbReference type="InterPro" id="IPR000639">
    <property type="entry name" value="Epox_hydrolase-like"/>
</dbReference>
<reference evidence="3 4" key="2">
    <citation type="submission" date="2020-06" db="EMBL/GenBank/DDBJ databases">
        <title>Antribacter stalactiti gen. nov., sp. nov., a new member of the family Nacardiaceae isolated from a cave.</title>
        <authorList>
            <person name="Kim I.S."/>
        </authorList>
    </citation>
    <scope>NUCLEOTIDE SEQUENCE [LARGE SCALE GENOMIC DNA]</scope>
    <source>
        <strain evidence="3 4">YC2-7</strain>
    </source>
</reference>
<keyword evidence="1" id="KW-0560">Oxidoreductase</keyword>
<evidence type="ECO:0000313" key="3">
    <source>
        <dbReference type="EMBL" id="NMN96215.1"/>
    </source>
</evidence>
<dbReference type="RefSeq" id="WP_169587859.1">
    <property type="nucleotide sequence ID" value="NZ_VCQU01000004.1"/>
</dbReference>
<dbReference type="PRINTS" id="PR00412">
    <property type="entry name" value="EPOXHYDRLASE"/>
</dbReference>
<evidence type="ECO:0000259" key="2">
    <source>
        <dbReference type="Pfam" id="PF12697"/>
    </source>
</evidence>
<evidence type="ECO:0000313" key="4">
    <source>
        <dbReference type="Proteomes" id="UP000535543"/>
    </source>
</evidence>
<protein>
    <submittedName>
        <fullName evidence="3">Alpha/beta hydrolase</fullName>
    </submittedName>
</protein>
<keyword evidence="3" id="KW-0378">Hydrolase</keyword>
<gene>
    <name evidence="3" type="ORF">FGL95_14340</name>
</gene>
<dbReference type="PANTHER" id="PTHR43433">
    <property type="entry name" value="HYDROLASE, ALPHA/BETA FOLD FAMILY PROTEIN"/>
    <property type="match status" value="1"/>
</dbReference>
<dbReference type="GO" id="GO:0004601">
    <property type="term" value="F:peroxidase activity"/>
    <property type="evidence" value="ECO:0007669"/>
    <property type="project" value="UniProtKB-KW"/>
</dbReference>
<feature type="domain" description="AB hydrolase-1" evidence="2">
    <location>
        <begin position="78"/>
        <end position="332"/>
    </location>
</feature>
<dbReference type="Pfam" id="PF12697">
    <property type="entry name" value="Abhydrolase_6"/>
    <property type="match status" value="1"/>
</dbReference>
<dbReference type="Gene3D" id="3.40.50.1820">
    <property type="entry name" value="alpha/beta hydrolase"/>
    <property type="match status" value="1"/>
</dbReference>
<evidence type="ECO:0000256" key="1">
    <source>
        <dbReference type="ARBA" id="ARBA00022559"/>
    </source>
</evidence>
<keyword evidence="1" id="KW-0575">Peroxidase</keyword>
<proteinExistence type="predicted"/>
<dbReference type="SUPFAM" id="SSF53474">
    <property type="entry name" value="alpha/beta-Hydrolases"/>
    <property type="match status" value="1"/>
</dbReference>
<keyword evidence="4" id="KW-1185">Reference proteome</keyword>
<reference evidence="3 4" key="1">
    <citation type="submission" date="2019-05" db="EMBL/GenBank/DDBJ databases">
        <authorList>
            <person name="Lee S.D."/>
        </authorList>
    </citation>
    <scope>NUCLEOTIDE SEQUENCE [LARGE SCALE GENOMIC DNA]</scope>
    <source>
        <strain evidence="3 4">YC2-7</strain>
    </source>
</reference>
<dbReference type="InterPro" id="IPR050471">
    <property type="entry name" value="AB_hydrolase"/>
</dbReference>
<dbReference type="InterPro" id="IPR000073">
    <property type="entry name" value="AB_hydrolase_1"/>
</dbReference>
<dbReference type="PANTHER" id="PTHR43433:SF5">
    <property type="entry name" value="AB HYDROLASE-1 DOMAIN-CONTAINING PROTEIN"/>
    <property type="match status" value="1"/>
</dbReference>
<dbReference type="EMBL" id="VCQU01000004">
    <property type="protein sequence ID" value="NMN96215.1"/>
    <property type="molecule type" value="Genomic_DNA"/>
</dbReference>
<dbReference type="Proteomes" id="UP000535543">
    <property type="component" value="Unassembled WGS sequence"/>
</dbReference>
<comment type="caution">
    <text evidence="3">The sequence shown here is derived from an EMBL/GenBank/DDBJ whole genome shotgun (WGS) entry which is preliminary data.</text>
</comment>
<dbReference type="InterPro" id="IPR029058">
    <property type="entry name" value="AB_hydrolase_fold"/>
</dbReference>